<dbReference type="Proteomes" id="UP001181046">
    <property type="component" value="Unassembled WGS sequence"/>
</dbReference>
<dbReference type="InterPro" id="IPR013568">
    <property type="entry name" value="SEFIR_dom"/>
</dbReference>
<evidence type="ECO:0000259" key="1">
    <source>
        <dbReference type="PROSITE" id="PS51534"/>
    </source>
</evidence>
<dbReference type="InterPro" id="IPR035897">
    <property type="entry name" value="Toll_tir_struct_dom_sf"/>
</dbReference>
<organism evidence="2 3">
    <name type="scientific">Enterococcus xiangfangensis</name>
    <dbReference type="NCBI Taxonomy" id="1296537"/>
    <lineage>
        <taxon>Bacteria</taxon>
        <taxon>Bacillati</taxon>
        <taxon>Bacillota</taxon>
        <taxon>Bacilli</taxon>
        <taxon>Lactobacillales</taxon>
        <taxon>Enterococcaceae</taxon>
        <taxon>Enterococcus</taxon>
    </lineage>
</organism>
<dbReference type="RefSeq" id="WP_271856984.1">
    <property type="nucleotide sequence ID" value="NZ_JARQAJ010000001.1"/>
</dbReference>
<gene>
    <name evidence="2" type="ORF">P7H27_03665</name>
</gene>
<evidence type="ECO:0000313" key="3">
    <source>
        <dbReference type="Proteomes" id="UP001181046"/>
    </source>
</evidence>
<dbReference type="SUPFAM" id="SSF52200">
    <property type="entry name" value="Toll/Interleukin receptor TIR domain"/>
    <property type="match status" value="1"/>
</dbReference>
<feature type="domain" description="SEFIR" evidence="1">
    <location>
        <begin position="2"/>
        <end position="134"/>
    </location>
</feature>
<dbReference type="PROSITE" id="PS51534">
    <property type="entry name" value="SEFIR"/>
    <property type="match status" value="1"/>
</dbReference>
<keyword evidence="2" id="KW-0675">Receptor</keyword>
<comment type="caution">
    <text evidence="2">The sequence shown here is derived from an EMBL/GenBank/DDBJ whole genome shotgun (WGS) entry which is preliminary data.</text>
</comment>
<name>A0ABU3F856_9ENTE</name>
<dbReference type="InterPro" id="IPR000157">
    <property type="entry name" value="TIR_dom"/>
</dbReference>
<protein>
    <submittedName>
        <fullName evidence="2">Toll/interleukin-1 receptor domain-containing protein</fullName>
    </submittedName>
</protein>
<reference evidence="2" key="1">
    <citation type="submission" date="2023-03" db="EMBL/GenBank/DDBJ databases">
        <authorList>
            <person name="Shen W."/>
            <person name="Cai J."/>
        </authorList>
    </citation>
    <scope>NUCLEOTIDE SEQUENCE</scope>
    <source>
        <strain evidence="2">P66-3</strain>
    </source>
</reference>
<sequence length="326" mass="38084">MKRRIFISYAWEKEKTADRKIKSFTQWLAIYLKKWGFEVLLDVYENHPGTKLDEFMVNGINSSRFVICICTETYINKMKNPKTGVFNEVTLLKEKYNSPFIIPIIEKGKFENLPDFFEGKFVSELLLDTPYSQENQNPIFELITTLRDELLSIKNVDTESRIDSYYNDVEKFKFFSDAVNLMSFEGQAEQTVTFQYLINGGDFKIGIPPMEFVTHWSTAGSESIHSYNKVQKMLRIHNFKEFESINMPSDIKEEWLIPIKWGTTLKVGDGVVWINNKNYVAVGKILDINLNSNDEYRSTVTLDYKVLNPIEVSDDFIEHTELEEIK</sequence>
<proteinExistence type="predicted"/>
<dbReference type="Gene3D" id="3.40.50.10140">
    <property type="entry name" value="Toll/interleukin-1 receptor homology (TIR) domain"/>
    <property type="match status" value="1"/>
</dbReference>
<evidence type="ECO:0000313" key="2">
    <source>
        <dbReference type="EMBL" id="MDT2758854.1"/>
    </source>
</evidence>
<dbReference type="Pfam" id="PF13676">
    <property type="entry name" value="TIR_2"/>
    <property type="match status" value="1"/>
</dbReference>
<accession>A0ABU3F856</accession>
<dbReference type="EMBL" id="JARQAJ010000001">
    <property type="protein sequence ID" value="MDT2758854.1"/>
    <property type="molecule type" value="Genomic_DNA"/>
</dbReference>
<keyword evidence="3" id="KW-1185">Reference proteome</keyword>